<evidence type="ECO:0000259" key="7">
    <source>
        <dbReference type="Pfam" id="PF02770"/>
    </source>
</evidence>
<dbReference type="Gene3D" id="2.40.110.10">
    <property type="entry name" value="Butyryl-CoA Dehydrogenase, subunit A, domain 2"/>
    <property type="match status" value="1"/>
</dbReference>
<evidence type="ECO:0000256" key="5">
    <source>
        <dbReference type="RuleBase" id="RU362125"/>
    </source>
</evidence>
<evidence type="ECO:0000256" key="4">
    <source>
        <dbReference type="ARBA" id="ARBA00022827"/>
    </source>
</evidence>
<protein>
    <submittedName>
        <fullName evidence="8">Alkylation response protein AidB-like acyl-CoA dehydrogenase</fullName>
    </submittedName>
</protein>
<dbReference type="InterPro" id="IPR036250">
    <property type="entry name" value="AcylCo_DH-like_C"/>
</dbReference>
<dbReference type="AlphaFoldDB" id="A0A841IXK6"/>
<evidence type="ECO:0000256" key="3">
    <source>
        <dbReference type="ARBA" id="ARBA00022630"/>
    </source>
</evidence>
<feature type="domain" description="Acyl-CoA dehydrogenase/oxidase C-terminal" evidence="6">
    <location>
        <begin position="251"/>
        <end position="398"/>
    </location>
</feature>
<dbReference type="PANTHER" id="PTHR43884">
    <property type="entry name" value="ACYL-COA DEHYDROGENASE"/>
    <property type="match status" value="1"/>
</dbReference>
<comment type="caution">
    <text evidence="8">The sequence shown here is derived from an EMBL/GenBank/DDBJ whole genome shotgun (WGS) entry which is preliminary data.</text>
</comment>
<keyword evidence="5" id="KW-0560">Oxidoreductase</keyword>
<evidence type="ECO:0000259" key="6">
    <source>
        <dbReference type="Pfam" id="PF00441"/>
    </source>
</evidence>
<evidence type="ECO:0000256" key="2">
    <source>
        <dbReference type="ARBA" id="ARBA00009347"/>
    </source>
</evidence>
<dbReference type="GO" id="GO:0050660">
    <property type="term" value="F:flavin adenine dinucleotide binding"/>
    <property type="evidence" value="ECO:0007669"/>
    <property type="project" value="InterPro"/>
</dbReference>
<comment type="cofactor">
    <cofactor evidence="1 5">
        <name>FAD</name>
        <dbReference type="ChEBI" id="CHEBI:57692"/>
    </cofactor>
</comment>
<dbReference type="PANTHER" id="PTHR43884:SF12">
    <property type="entry name" value="ISOVALERYL-COA DEHYDROGENASE, MITOCHONDRIAL-RELATED"/>
    <property type="match status" value="1"/>
</dbReference>
<dbReference type="Pfam" id="PF00441">
    <property type="entry name" value="Acyl-CoA_dh_1"/>
    <property type="match status" value="1"/>
</dbReference>
<reference evidence="8 9" key="1">
    <citation type="submission" date="2020-08" db="EMBL/GenBank/DDBJ databases">
        <title>Genomic Encyclopedia of Type Strains, Phase IV (KMG-IV): sequencing the most valuable type-strain genomes for metagenomic binning, comparative biology and taxonomic classification.</title>
        <authorList>
            <person name="Goeker M."/>
        </authorList>
    </citation>
    <scope>NUCLEOTIDE SEQUENCE [LARGE SCALE GENOMIC DNA]</scope>
    <source>
        <strain evidence="8 9">DSM 102255</strain>
    </source>
</reference>
<keyword evidence="9" id="KW-1185">Reference proteome</keyword>
<dbReference type="Gene3D" id="1.20.140.10">
    <property type="entry name" value="Butyryl-CoA Dehydrogenase, subunit A, domain 3"/>
    <property type="match status" value="1"/>
</dbReference>
<comment type="similarity">
    <text evidence="2 5">Belongs to the acyl-CoA dehydrogenase family.</text>
</comment>
<dbReference type="InterPro" id="IPR006091">
    <property type="entry name" value="Acyl-CoA_Oxase/DH_mid-dom"/>
</dbReference>
<sequence length="599" mass="64021">MMHPDQAAWFRYSPWPLSAHPIERMSDALDTPEVSASLLRDEREGRYPDTALRALHTAGLGKFLVDGSGGPAGASYPEVTALICMLAQRSGSLGITVGVNVLALLPIYLAADPALSADVFAGVRAGQFLSLLLTELTSGSDLLGGQLTAVPVRDGNQEISRYCLTGAKDLINGGTHHDLLVTLARTRCDRLSDRRSPMEEMGDFTLFVVPRGDATVTADRWRTLPAPAADIAGVSFVDAIVGVDRVIGREGEGFPIIRRTLTCSRGGIAALSSGTISRARQLASVYAREKFLYGRPIAALLPIAEHLLALEALDRLVAAISIHAVAAVNMLGPGAAAATAAAKSAGCALAEEGVREGARILGARALLADLPYAQLSRDILLYSVFDGTSHVVEEELATHVEREARRRDQKRQPGHSLSSLQNLYRHPLNPMAKHMRSTRDNWTLALPETFLELSELAGVPLDIIAACAVSLLEVVTSFQAQGLWRAGAFRHDIAKAYALLECLAAGAILIDPVRRGLLGLPASKEPTDQDEMVWSYAVGMLGARVLNVLMAVATITGSELPVGSPIHALGGFETCLRACLDMQTEAKRAWHTKLTCNSN</sequence>
<dbReference type="SUPFAM" id="SSF56645">
    <property type="entry name" value="Acyl-CoA dehydrogenase NM domain-like"/>
    <property type="match status" value="1"/>
</dbReference>
<dbReference type="Gene3D" id="1.10.540.10">
    <property type="entry name" value="Acyl-CoA dehydrogenase/oxidase, N-terminal domain"/>
    <property type="match status" value="1"/>
</dbReference>
<dbReference type="Pfam" id="PF02770">
    <property type="entry name" value="Acyl-CoA_dh_M"/>
    <property type="match status" value="1"/>
</dbReference>
<name>A0A841IXK6_9SPHN</name>
<dbReference type="InterPro" id="IPR009075">
    <property type="entry name" value="AcylCo_DH/oxidase_C"/>
</dbReference>
<proteinExistence type="inferred from homology"/>
<dbReference type="SUPFAM" id="SSF47203">
    <property type="entry name" value="Acyl-CoA dehydrogenase C-terminal domain-like"/>
    <property type="match status" value="1"/>
</dbReference>
<dbReference type="InterPro" id="IPR046373">
    <property type="entry name" value="Acyl-CoA_Oxase/DH_mid-dom_sf"/>
</dbReference>
<evidence type="ECO:0000313" key="8">
    <source>
        <dbReference type="EMBL" id="MBB6122872.1"/>
    </source>
</evidence>
<keyword evidence="4 5" id="KW-0274">FAD</keyword>
<evidence type="ECO:0000313" key="9">
    <source>
        <dbReference type="Proteomes" id="UP000552700"/>
    </source>
</evidence>
<accession>A0A841IXK6</accession>
<gene>
    <name evidence="8" type="ORF">FHS92_000579</name>
</gene>
<keyword evidence="3 5" id="KW-0285">Flavoprotein</keyword>
<dbReference type="InterPro" id="IPR037069">
    <property type="entry name" value="AcylCoA_DH/ox_N_sf"/>
</dbReference>
<dbReference type="GO" id="GO:0003995">
    <property type="term" value="F:acyl-CoA dehydrogenase activity"/>
    <property type="evidence" value="ECO:0007669"/>
    <property type="project" value="TreeGrafter"/>
</dbReference>
<organism evidence="8 9">
    <name type="scientific">Sphingobium subterraneum</name>
    <dbReference type="NCBI Taxonomy" id="627688"/>
    <lineage>
        <taxon>Bacteria</taxon>
        <taxon>Pseudomonadati</taxon>
        <taxon>Pseudomonadota</taxon>
        <taxon>Alphaproteobacteria</taxon>
        <taxon>Sphingomonadales</taxon>
        <taxon>Sphingomonadaceae</taxon>
        <taxon>Sphingobium</taxon>
    </lineage>
</organism>
<evidence type="ECO:0000256" key="1">
    <source>
        <dbReference type="ARBA" id="ARBA00001974"/>
    </source>
</evidence>
<dbReference type="InterPro" id="IPR009100">
    <property type="entry name" value="AcylCoA_DH/oxidase_NM_dom_sf"/>
</dbReference>
<feature type="domain" description="Acyl-CoA oxidase/dehydrogenase middle" evidence="7">
    <location>
        <begin position="131"/>
        <end position="236"/>
    </location>
</feature>
<dbReference type="EMBL" id="JACIJP010000001">
    <property type="protein sequence ID" value="MBB6122872.1"/>
    <property type="molecule type" value="Genomic_DNA"/>
</dbReference>
<dbReference type="Proteomes" id="UP000552700">
    <property type="component" value="Unassembled WGS sequence"/>
</dbReference>